<dbReference type="OrthoDB" id="432381at2759"/>
<dbReference type="AlphaFoldDB" id="A0A7R9QGW4"/>
<feature type="domain" description="Inosine/uridine-preferring nucleoside hydrolase" evidence="2">
    <location>
        <begin position="8"/>
        <end position="287"/>
    </location>
</feature>
<dbReference type="EMBL" id="OC916759">
    <property type="protein sequence ID" value="CAD7645162.1"/>
    <property type="molecule type" value="Genomic_DNA"/>
</dbReference>
<dbReference type="PANTHER" id="PTHR46190:SF1">
    <property type="entry name" value="SI:CH211-201H21.5"/>
    <property type="match status" value="1"/>
</dbReference>
<dbReference type="EMBL" id="CAJPVJ010001934">
    <property type="protein sequence ID" value="CAG2165526.1"/>
    <property type="molecule type" value="Genomic_DNA"/>
</dbReference>
<accession>A0A7R9QGW4</accession>
<evidence type="ECO:0000313" key="3">
    <source>
        <dbReference type="EMBL" id="CAD7645162.1"/>
    </source>
</evidence>
<dbReference type="InterPro" id="IPR001910">
    <property type="entry name" value="Inosine/uridine_hydrolase_dom"/>
</dbReference>
<name>A0A7R9QGW4_9ACAR</name>
<evidence type="ECO:0000313" key="4">
    <source>
        <dbReference type="Proteomes" id="UP000728032"/>
    </source>
</evidence>
<dbReference type="Gene3D" id="3.90.245.10">
    <property type="entry name" value="Ribonucleoside hydrolase-like"/>
    <property type="match status" value="1"/>
</dbReference>
<dbReference type="InterPro" id="IPR052775">
    <property type="entry name" value="IUN_hydrolase"/>
</dbReference>
<dbReference type="PANTHER" id="PTHR46190">
    <property type="entry name" value="SI:CH211-201H21.5-RELATED"/>
    <property type="match status" value="1"/>
</dbReference>
<comment type="similarity">
    <text evidence="1">Belongs to the IUNH family.</text>
</comment>
<sequence length="474" mass="53695">MDKQENYVIIDTDCGIDDALALMLAFDCHKRGLIEILGITCVYGNVCVDKVVRNNVIKVFKGCENPLKDKVGFEDGFMGVDGLGNSVHTMPDIEVKFDGEHAIQALIRLAKLYPKQISLLTLGPLTNIAMAHQLDPLFMNNLKQIVTMGGLLDTLGNVGPTTEFNYFNDPEAVHVVLANSQCPLTIVPWDTSLKLRMPWKDFDEIISDRKDNEKSDFIYKIYDNMTKHHVYGRSGKGVVLCDILVVLTSLFPQMATLSNEYPVAIELAGHLTRGQLVTDRTGRTERKKFSGHRKAYFLLELDVSKQDKLRQYYNLLGSSAFGIKRLQKRSSGQLIALIRNRRGSDSSNKRAIERAAERAAEKAVEKKYRKITKIYLRQTDNELVPIIGTIQKQKTEGVLIMREKTRIRCRGRPARDIEVVVLKKMVAMIIIRVMMTAIQLTNTYTSTTTDMCMFINMNTNINMMIKIMAIRHPL</sequence>
<dbReference type="Proteomes" id="UP000728032">
    <property type="component" value="Unassembled WGS sequence"/>
</dbReference>
<organism evidence="3">
    <name type="scientific">Oppiella nova</name>
    <dbReference type="NCBI Taxonomy" id="334625"/>
    <lineage>
        <taxon>Eukaryota</taxon>
        <taxon>Metazoa</taxon>
        <taxon>Ecdysozoa</taxon>
        <taxon>Arthropoda</taxon>
        <taxon>Chelicerata</taxon>
        <taxon>Arachnida</taxon>
        <taxon>Acari</taxon>
        <taxon>Acariformes</taxon>
        <taxon>Sarcoptiformes</taxon>
        <taxon>Oribatida</taxon>
        <taxon>Brachypylina</taxon>
        <taxon>Oppioidea</taxon>
        <taxon>Oppiidae</taxon>
        <taxon>Oppiella</taxon>
    </lineage>
</organism>
<dbReference type="SUPFAM" id="SSF53590">
    <property type="entry name" value="Nucleoside hydrolase"/>
    <property type="match status" value="1"/>
</dbReference>
<protein>
    <recommendedName>
        <fullName evidence="2">Inosine/uridine-preferring nucleoside hydrolase domain-containing protein</fullName>
    </recommendedName>
</protein>
<evidence type="ECO:0000256" key="1">
    <source>
        <dbReference type="ARBA" id="ARBA00009176"/>
    </source>
</evidence>
<dbReference type="Pfam" id="PF01156">
    <property type="entry name" value="IU_nuc_hydro"/>
    <property type="match status" value="1"/>
</dbReference>
<dbReference type="InterPro" id="IPR036452">
    <property type="entry name" value="Ribo_hydro-like"/>
</dbReference>
<dbReference type="GO" id="GO:0016799">
    <property type="term" value="F:hydrolase activity, hydrolyzing N-glycosyl compounds"/>
    <property type="evidence" value="ECO:0007669"/>
    <property type="project" value="InterPro"/>
</dbReference>
<keyword evidence="4" id="KW-1185">Reference proteome</keyword>
<gene>
    <name evidence="3" type="ORF">ONB1V03_LOCUS5066</name>
</gene>
<proteinExistence type="inferred from homology"/>
<evidence type="ECO:0000259" key="2">
    <source>
        <dbReference type="Pfam" id="PF01156"/>
    </source>
</evidence>
<reference evidence="3" key="1">
    <citation type="submission" date="2020-11" db="EMBL/GenBank/DDBJ databases">
        <authorList>
            <person name="Tran Van P."/>
        </authorList>
    </citation>
    <scope>NUCLEOTIDE SEQUENCE</scope>
</reference>